<dbReference type="AlphaFoldDB" id="A0A3N6RDB2"/>
<dbReference type="Pfam" id="PF01266">
    <property type="entry name" value="DAO"/>
    <property type="match status" value="1"/>
</dbReference>
<keyword evidence="1" id="KW-0560">Oxidoreductase</keyword>
<keyword evidence="4" id="KW-1185">Reference proteome</keyword>
<evidence type="ECO:0000256" key="1">
    <source>
        <dbReference type="ARBA" id="ARBA00023002"/>
    </source>
</evidence>
<sequence length="483" mass="54861">MSDKKLFNIPPEAQQEIAIIGAGAMGVSIASILSQLGMAKVTLLEAESTPLNHYSASFNNTGILHHFVYGGHFSTLELLFKQTLLFKKVMPDYVFEDEYVNYLVPNIKGNTAIDREGITLKDVSKNLMKIYNNHINNYPSDQIFGSVQELVQEIDIEEILWGTGDKNFFNGAVKVKQPVLNIDKYCNHLIQLLNQLRKEEKINLKTNHKVTNVELSNQGFELKINHEKSLYFNTVINTGYAEGLEFPIPSFSGEKEAGNIVKLKAYGIYKIPETLKTKIPQLIEGFSSTLLIRGQYAGIIKTGGDNLAIFYGLEYNQAEFYVPLTQTPINLPKNWISWIKGETDYFGNRNEASILQAIQQGVSQWIPWVAELEPIELKKNLQVYPGQEPANELETAKRDHNPIRYQYQHQTGEQYIHIPGAKLTSVIYHSFLIIDKLLQTYINKQILTEQEVNKHLIIDNNRTIIISPELEFLLGKKLSQSSP</sequence>
<protein>
    <submittedName>
        <fullName evidence="3">FAD-binding oxidoreductase</fullName>
    </submittedName>
</protein>
<dbReference type="EMBL" id="RCBY01000110">
    <property type="protein sequence ID" value="RQH37047.1"/>
    <property type="molecule type" value="Genomic_DNA"/>
</dbReference>
<dbReference type="SUPFAM" id="SSF51905">
    <property type="entry name" value="FAD/NAD(P)-binding domain"/>
    <property type="match status" value="1"/>
</dbReference>
<dbReference type="InterPro" id="IPR036188">
    <property type="entry name" value="FAD/NAD-bd_sf"/>
</dbReference>
<dbReference type="GO" id="GO:0016491">
    <property type="term" value="F:oxidoreductase activity"/>
    <property type="evidence" value="ECO:0007669"/>
    <property type="project" value="UniProtKB-KW"/>
</dbReference>
<reference evidence="3 4" key="1">
    <citation type="journal article" date="2018" name="ACS Chem. Biol.">
        <title>Ketoreductase domain dysfunction expands chemodiversity: malyngamide biosynthesis in the cyanobacterium Okeania hirsuta.</title>
        <authorList>
            <person name="Moss N.A."/>
            <person name="Leao T."/>
            <person name="Rankin M."/>
            <person name="McCullough T.M."/>
            <person name="Qu P."/>
            <person name="Korobeynikov A."/>
            <person name="Smith J.L."/>
            <person name="Gerwick L."/>
            <person name="Gerwick W.H."/>
        </authorList>
    </citation>
    <scope>NUCLEOTIDE SEQUENCE [LARGE SCALE GENOMIC DNA]</scope>
    <source>
        <strain evidence="3 4">PAB10Feb10-1</strain>
    </source>
</reference>
<feature type="domain" description="FAD dependent oxidoreductase" evidence="2">
    <location>
        <begin position="17"/>
        <end position="72"/>
    </location>
</feature>
<dbReference type="GO" id="GO:0005737">
    <property type="term" value="C:cytoplasm"/>
    <property type="evidence" value="ECO:0007669"/>
    <property type="project" value="TreeGrafter"/>
</dbReference>
<accession>A0A3N6RDB2</accession>
<organism evidence="3 4">
    <name type="scientific">Okeania hirsuta</name>
    <dbReference type="NCBI Taxonomy" id="1458930"/>
    <lineage>
        <taxon>Bacteria</taxon>
        <taxon>Bacillati</taxon>
        <taxon>Cyanobacteriota</taxon>
        <taxon>Cyanophyceae</taxon>
        <taxon>Oscillatoriophycideae</taxon>
        <taxon>Oscillatoriales</taxon>
        <taxon>Microcoleaceae</taxon>
        <taxon>Okeania</taxon>
    </lineage>
</organism>
<comment type="caution">
    <text evidence="3">The sequence shown here is derived from an EMBL/GenBank/DDBJ whole genome shotgun (WGS) entry which is preliminary data.</text>
</comment>
<proteinExistence type="predicted"/>
<dbReference type="RefSeq" id="WP_124155013.1">
    <property type="nucleotide sequence ID" value="NZ_CAWOLW010000014.1"/>
</dbReference>
<gene>
    <name evidence="3" type="ORF">D5R40_18600</name>
</gene>
<dbReference type="InterPro" id="IPR006076">
    <property type="entry name" value="FAD-dep_OxRdtase"/>
</dbReference>
<name>A0A3N6RDB2_9CYAN</name>
<dbReference type="PANTHER" id="PTHR13847:SF289">
    <property type="entry name" value="GLYCINE OXIDASE"/>
    <property type="match status" value="1"/>
</dbReference>
<dbReference type="OrthoDB" id="9977767at2"/>
<dbReference type="Gene3D" id="3.50.50.60">
    <property type="entry name" value="FAD/NAD(P)-binding domain"/>
    <property type="match status" value="1"/>
</dbReference>
<evidence type="ECO:0000313" key="3">
    <source>
        <dbReference type="EMBL" id="RQH37047.1"/>
    </source>
</evidence>
<evidence type="ECO:0000313" key="4">
    <source>
        <dbReference type="Proteomes" id="UP000269154"/>
    </source>
</evidence>
<evidence type="ECO:0000259" key="2">
    <source>
        <dbReference type="Pfam" id="PF01266"/>
    </source>
</evidence>
<dbReference type="Proteomes" id="UP000269154">
    <property type="component" value="Unassembled WGS sequence"/>
</dbReference>
<dbReference type="PANTHER" id="PTHR13847">
    <property type="entry name" value="SARCOSINE DEHYDROGENASE-RELATED"/>
    <property type="match status" value="1"/>
</dbReference>